<keyword evidence="6 7" id="KW-0168">Coated pit</keyword>
<keyword evidence="2 7" id="KW-0813">Transport</keyword>
<dbReference type="SUPFAM" id="SSF49348">
    <property type="entry name" value="Clathrin adaptor appendage domain"/>
    <property type="match status" value="1"/>
</dbReference>
<protein>
    <recommendedName>
        <fullName evidence="7">AP-2 complex subunit alpha</fullName>
    </recommendedName>
</protein>
<dbReference type="GO" id="GO:0072583">
    <property type="term" value="P:clathrin-dependent endocytosis"/>
    <property type="evidence" value="ECO:0007669"/>
    <property type="project" value="InterPro"/>
</dbReference>
<dbReference type="InterPro" id="IPR008152">
    <property type="entry name" value="Clathrin_a/b/g-adaptin_app_Ig"/>
</dbReference>
<evidence type="ECO:0000256" key="1">
    <source>
        <dbReference type="ARBA" id="ARBA00004277"/>
    </source>
</evidence>
<comment type="function">
    <text evidence="7">Adaptins are components of the adaptor complexes which link clathrin to receptors in coated vesicles. Clathrin-associated protein complexes are believed to interact with the cytoplasmic tails of membrane proteins, leading to their selection and concentration.</text>
</comment>
<dbReference type="Pfam" id="PF02296">
    <property type="entry name" value="Alpha_adaptin_C"/>
    <property type="match status" value="1"/>
</dbReference>
<evidence type="ECO:0000256" key="7">
    <source>
        <dbReference type="PIRNR" id="PIRNR037091"/>
    </source>
</evidence>
<dbReference type="InterPro" id="IPR013041">
    <property type="entry name" value="Clathrin_app_Ig-like_sf"/>
</dbReference>
<dbReference type="SMART" id="SM00809">
    <property type="entry name" value="Alpha_adaptinC2"/>
    <property type="match status" value="1"/>
</dbReference>
<evidence type="ECO:0000256" key="5">
    <source>
        <dbReference type="ARBA" id="ARBA00023136"/>
    </source>
</evidence>
<evidence type="ECO:0000256" key="6">
    <source>
        <dbReference type="ARBA" id="ARBA00023176"/>
    </source>
</evidence>
<evidence type="ECO:0000256" key="3">
    <source>
        <dbReference type="ARBA" id="ARBA00022583"/>
    </source>
</evidence>
<dbReference type="InterPro" id="IPR050840">
    <property type="entry name" value="Adaptor_Complx_Large_Subunit"/>
</dbReference>
<evidence type="ECO:0000313" key="12">
    <source>
        <dbReference type="WBParaSite" id="MhA1_Contig291.frz3.gene11"/>
    </source>
</evidence>
<sequence length="910" mass="102170">MRGLAVFISDIRNCKSKEAELRRINKELANIRSKFKGDKTLDGYQKKKYVCKLLFIFLLGHDIDFGHMEAVNLLSSNKYTEKQIGYLFISVLINLNSDLMKLIIQSIKNDLQSRNPVHVNLALQCIANIGSKDMCEAFAHDLPKLLTSGDTVDFVKQSAALCLLKLLRIPIDIIPHSEYSVRIVQLLNDSHLGVVTSAASLIEVLSKKSPDEYKGCVSLAISRLSRIVTSTYTDLQEDPGNRARLLECLEGILNRAQDAPKSKKVQHANAKNAVLFEAIALIIHHDSEPNLLVRACNQLGTFLSHRETNLRYLALESMCLLATSEFSHDAVKKHQETIINSLKSERDVSVRQRAVVRDLLYAMCDRSNAENIVAEMLTYLETADYSIREEMVLKVAILAEKYATDYTWYVDVILKLIRIAGDYVSEEVWCRVIQIVVNREDVQGYAAKTVFEALQQATCHENMVKVGGYILGEFGNLIAGDPRSSPMIQFETLHSRFHLCSIATRCLLMTTYIKFCNLFPEIKTHIQEILRSDTNLKNPDAELQQRAVEYLQLSKVASPDVLATILEEMPLFPEKESSLLAKLKKSQPQSEDLDSSQTEPKHRPYAIMSSNTNAPKPGTSPASDAGKILDLSSDSQLTNGSSAINQLADIFGNLNSTNGFTSDEPIFNKSDYLKFIVRQSGILYEDEIVQIGCKLEARSNLARLGMFYGNKTNTKFTQFITSITCPGQLAGQLVCQAKQIDSEIDAGTQIQQLVNVVCLNFFSQSPIIKISFTYTTKDNLQQQFSQNLYVPIFINKFFEPTEMNSEQFFNRWKQLNLPIQECQKIFAAKSSMETEDVSQQLSNLGARVLPGIDPNPDNFVCAGIIHTQAAQIGTLIRLEPNKQTRMYRLTIRSSREGVASTLCDLLTEII</sequence>
<accession>A0A1I8BK15</accession>
<name>A0A1I8BK15_MELHA</name>
<dbReference type="Pfam" id="PF02883">
    <property type="entry name" value="Alpha_adaptinC2"/>
    <property type="match status" value="1"/>
</dbReference>
<dbReference type="InterPro" id="IPR009028">
    <property type="entry name" value="Coatomer/calthrin_app_sub_C"/>
</dbReference>
<evidence type="ECO:0000256" key="4">
    <source>
        <dbReference type="ARBA" id="ARBA00022927"/>
    </source>
</evidence>
<comment type="similarity">
    <text evidence="7">Belongs to the adaptor complexes large subunit family.</text>
</comment>
<dbReference type="InterPro" id="IPR002553">
    <property type="entry name" value="Clathrin/coatomer_adapt-like_N"/>
</dbReference>
<evidence type="ECO:0000256" key="2">
    <source>
        <dbReference type="ARBA" id="ARBA00022448"/>
    </source>
</evidence>
<feature type="binding site" evidence="8">
    <location>
        <begin position="48"/>
        <end position="52"/>
    </location>
    <ligand>
        <name>a 1,2-diacyl-sn-glycero-3-phospho-(1D-myo-inositol-3,4,5-trisphosphate)</name>
        <dbReference type="ChEBI" id="CHEBI:57836"/>
    </ligand>
</feature>
<dbReference type="AlphaFoldDB" id="A0A1I8BK15"/>
<organism evidence="11 12">
    <name type="scientific">Meloidogyne hapla</name>
    <name type="common">Root-knot nematode worm</name>
    <dbReference type="NCBI Taxonomy" id="6305"/>
    <lineage>
        <taxon>Eukaryota</taxon>
        <taxon>Metazoa</taxon>
        <taxon>Ecdysozoa</taxon>
        <taxon>Nematoda</taxon>
        <taxon>Chromadorea</taxon>
        <taxon>Rhabditida</taxon>
        <taxon>Tylenchina</taxon>
        <taxon>Tylenchomorpha</taxon>
        <taxon>Tylenchoidea</taxon>
        <taxon>Meloidogynidae</taxon>
        <taxon>Meloidogyninae</taxon>
        <taxon>Meloidogyne</taxon>
    </lineage>
</organism>
<feature type="binding site" evidence="8">
    <location>
        <begin position="2"/>
        <end position="3"/>
    </location>
    <ligand>
        <name>a 1,2-diacyl-sn-glycero-3-phospho-(1D-myo-inositol-3,4,5-trisphosphate)</name>
        <dbReference type="ChEBI" id="CHEBI:57836"/>
    </ligand>
</feature>
<evidence type="ECO:0000259" key="10">
    <source>
        <dbReference type="SMART" id="SM00809"/>
    </source>
</evidence>
<keyword evidence="11" id="KW-1185">Reference proteome</keyword>
<keyword evidence="4 7" id="KW-0653">Protein transport</keyword>
<dbReference type="Proteomes" id="UP000095281">
    <property type="component" value="Unplaced"/>
</dbReference>
<evidence type="ECO:0000313" key="11">
    <source>
        <dbReference type="Proteomes" id="UP000095281"/>
    </source>
</evidence>
<dbReference type="PANTHER" id="PTHR22780">
    <property type="entry name" value="ADAPTIN, ALPHA/GAMMA/EPSILON"/>
    <property type="match status" value="1"/>
</dbReference>
<dbReference type="WBParaSite" id="MhA1_Contig291.frz3.gene11">
    <property type="protein sequence ID" value="MhA1_Contig291.frz3.gene11"/>
    <property type="gene ID" value="MhA1_Contig291.frz3.gene11"/>
</dbReference>
<dbReference type="GO" id="GO:0030122">
    <property type="term" value="C:AP-2 adaptor complex"/>
    <property type="evidence" value="ECO:0007669"/>
    <property type="project" value="InterPro"/>
</dbReference>
<dbReference type="InterPro" id="IPR012295">
    <property type="entry name" value="TBP_dom_sf"/>
</dbReference>
<dbReference type="GO" id="GO:0035615">
    <property type="term" value="F:clathrin adaptor activity"/>
    <property type="evidence" value="ECO:0007669"/>
    <property type="project" value="InterPro"/>
</dbReference>
<dbReference type="GO" id="GO:0006886">
    <property type="term" value="P:intracellular protein transport"/>
    <property type="evidence" value="ECO:0007669"/>
    <property type="project" value="UniProtKB-UniRule"/>
</dbReference>
<feature type="binding site" evidence="8">
    <location>
        <position position="34"/>
    </location>
    <ligand>
        <name>a 1,2-diacyl-sn-glycero-3-phospho-(1D-myo-inositol-3,4,5-trisphosphate)</name>
        <dbReference type="ChEBI" id="CHEBI:57836"/>
    </ligand>
</feature>
<feature type="region of interest" description="Disordered" evidence="9">
    <location>
        <begin position="583"/>
        <end position="627"/>
    </location>
</feature>
<evidence type="ECO:0000256" key="8">
    <source>
        <dbReference type="PIRSR" id="PIRSR037091-1"/>
    </source>
</evidence>
<feature type="domain" description="Clathrin adaptor alpha/beta/gamma-adaptin appendage Ig-like subdomain" evidence="10">
    <location>
        <begin position="673"/>
        <end position="791"/>
    </location>
</feature>
<dbReference type="InterPro" id="IPR011989">
    <property type="entry name" value="ARM-like"/>
</dbReference>
<dbReference type="Pfam" id="PF01602">
    <property type="entry name" value="Adaptin_N"/>
    <property type="match status" value="1"/>
</dbReference>
<proteinExistence type="inferred from homology"/>
<dbReference type="OMA" id="PVLMHRY"/>
<evidence type="ECO:0000256" key="9">
    <source>
        <dbReference type="SAM" id="MobiDB-lite"/>
    </source>
</evidence>
<dbReference type="InterPro" id="IPR016024">
    <property type="entry name" value="ARM-type_fold"/>
</dbReference>
<keyword evidence="3 7" id="KW-0254">Endocytosis</keyword>
<dbReference type="Gene3D" id="1.25.10.10">
    <property type="entry name" value="Leucine-rich Repeat Variant"/>
    <property type="match status" value="1"/>
</dbReference>
<keyword evidence="5 7" id="KW-0472">Membrane</keyword>
<dbReference type="SUPFAM" id="SSF48371">
    <property type="entry name" value="ARM repeat"/>
    <property type="match status" value="1"/>
</dbReference>
<dbReference type="Gene3D" id="2.60.40.1230">
    <property type="match status" value="1"/>
</dbReference>
<dbReference type="Gene3D" id="3.30.310.10">
    <property type="entry name" value="TATA-Binding Protein"/>
    <property type="match status" value="1"/>
</dbReference>
<dbReference type="InterPro" id="IPR017104">
    <property type="entry name" value="AP2_complex_asu"/>
</dbReference>
<dbReference type="InterPro" id="IPR003164">
    <property type="entry name" value="Clathrin_a-adaptin_app_sub_C"/>
</dbReference>
<reference evidence="12" key="1">
    <citation type="submission" date="2016-11" db="UniProtKB">
        <authorList>
            <consortium name="WormBaseParasite"/>
        </authorList>
    </citation>
    <scope>IDENTIFICATION</scope>
</reference>
<dbReference type="SUPFAM" id="SSF55711">
    <property type="entry name" value="Subdomain of clathrin and coatomer appendage domain"/>
    <property type="match status" value="1"/>
</dbReference>
<comment type="subcellular location">
    <subcellularLocation>
        <location evidence="1">Membrane</location>
        <location evidence="1">Coated pit</location>
        <topology evidence="1">Peripheral membrane protein</topology>
        <orientation evidence="1">Cytoplasmic side</orientation>
    </subcellularLocation>
</comment>
<dbReference type="PIRSF" id="PIRSF037091">
    <property type="entry name" value="AP2_complex_alpha"/>
    <property type="match status" value="1"/>
</dbReference>
<feature type="binding site" evidence="8">
    <location>
        <position position="44"/>
    </location>
    <ligand>
        <name>a 1,2-diacyl-sn-glycero-3-phospho-(1D-myo-inositol-3,4,5-trisphosphate)</name>
        <dbReference type="ChEBI" id="CHEBI:57836"/>
    </ligand>
</feature>
<dbReference type="FunFam" id="3.30.310.10:FF:000004">
    <property type="entry name" value="AP-2 complex subunit alpha"/>
    <property type="match status" value="1"/>
</dbReference>